<dbReference type="Proteomes" id="UP000272015">
    <property type="component" value="Unassembled WGS sequence"/>
</dbReference>
<dbReference type="RefSeq" id="WP_119975656.1">
    <property type="nucleotide sequence ID" value="NZ_JBHSQA010000008.1"/>
</dbReference>
<evidence type="ECO:0000313" key="2">
    <source>
        <dbReference type="EMBL" id="RJT87230.1"/>
    </source>
</evidence>
<dbReference type="AlphaFoldDB" id="A0A3A5MAT7"/>
<comment type="caution">
    <text evidence="2">The sequence shown here is derived from an EMBL/GenBank/DDBJ whole genome shotgun (WGS) entry which is preliminary data.</text>
</comment>
<gene>
    <name evidence="2" type="ORF">D6T64_15905</name>
</gene>
<evidence type="ECO:0000256" key="1">
    <source>
        <dbReference type="SAM" id="MobiDB-lite"/>
    </source>
</evidence>
<dbReference type="OrthoDB" id="5118233at2"/>
<protein>
    <recommendedName>
        <fullName evidence="4">Type II toxin-antitoxin system RelE/ParE family toxin</fullName>
    </recommendedName>
</protein>
<name>A0A3A5MAT7_9MICO</name>
<evidence type="ECO:0008006" key="4">
    <source>
        <dbReference type="Google" id="ProtNLM"/>
    </source>
</evidence>
<accession>A0A3A5MAT7</accession>
<reference evidence="2 3" key="1">
    <citation type="submission" date="2018-09" db="EMBL/GenBank/DDBJ databases">
        <title>Novel species of Cryobacterium.</title>
        <authorList>
            <person name="Liu Q."/>
            <person name="Xin Y.-H."/>
        </authorList>
    </citation>
    <scope>NUCLEOTIDE SEQUENCE [LARGE SCALE GENOMIC DNA]</scope>
    <source>
        <strain evidence="2 3">Hh39</strain>
    </source>
</reference>
<organism evidence="2 3">
    <name type="scientific">Cryobacterium melibiosiphilum</name>
    <dbReference type="NCBI Taxonomy" id="995039"/>
    <lineage>
        <taxon>Bacteria</taxon>
        <taxon>Bacillati</taxon>
        <taxon>Actinomycetota</taxon>
        <taxon>Actinomycetes</taxon>
        <taxon>Micrococcales</taxon>
        <taxon>Microbacteriaceae</taxon>
        <taxon>Cryobacterium</taxon>
    </lineage>
</organism>
<dbReference type="EMBL" id="QZVS01000091">
    <property type="protein sequence ID" value="RJT87230.1"/>
    <property type="molecule type" value="Genomic_DNA"/>
</dbReference>
<evidence type="ECO:0000313" key="3">
    <source>
        <dbReference type="Proteomes" id="UP000272015"/>
    </source>
</evidence>
<proteinExistence type="predicted"/>
<feature type="region of interest" description="Disordered" evidence="1">
    <location>
        <begin position="54"/>
        <end position="89"/>
    </location>
</feature>
<keyword evidence="3" id="KW-1185">Reference proteome</keyword>
<sequence>MGYEFRVRKSLQAILSQANVELPAELVDVDRNVLIRVFCTFYGDKIVLLYSGYDKKNDPSEKRQQREITRARKIHEQWKRTHRERDRKT</sequence>